<dbReference type="PANTHER" id="PTHR34846:SF5">
    <property type="entry name" value="CARBOXYMUCONOLACTONE DECARBOXYLASE-LIKE DOMAIN-CONTAINING PROTEIN"/>
    <property type="match status" value="1"/>
</dbReference>
<dbReference type="EMBL" id="BCLY01000004">
    <property type="protein sequence ID" value="GAQ03973.1"/>
    <property type="molecule type" value="Genomic_DNA"/>
</dbReference>
<dbReference type="Proteomes" id="UP000051487">
    <property type="component" value="Unassembled WGS sequence"/>
</dbReference>
<dbReference type="AlphaFoldDB" id="A0AAN4PCU8"/>
<sequence>MQESSQPELGFMLGEKTIYGQGMFTDVTRERHSDYCLGYILTLVSSRLAQHDRVTNSIRQSPDPMLCMMSQAMESAPPGQTPTSSHPLVQGIDIYNPDAAHEGNAALLRAFPIDRNVFRLFARSPGLFPPILDTLNALLDGKTRTIQILDYQLVVLRMAGTVGAEYLFGINEPVSRVHGMGDERIEALRKGLKSEELFAMGIWTERQQCIITLVDESVATWTNTEETIAWAKTLMTEDEIVEVFIVLGFYSMIARITRGLRVQKDKPIPHLNQSIVEKITKNSSDLQPVSVEQRLE</sequence>
<dbReference type="SUPFAM" id="SSF69118">
    <property type="entry name" value="AhpD-like"/>
    <property type="match status" value="1"/>
</dbReference>
<dbReference type="Gene3D" id="1.20.1290.10">
    <property type="entry name" value="AhpD-like"/>
    <property type="match status" value="1"/>
</dbReference>
<protein>
    <recommendedName>
        <fullName evidence="3">Carboxymuconolactone decarboxylase-like domain-containing protein</fullName>
    </recommendedName>
</protein>
<evidence type="ECO:0000313" key="1">
    <source>
        <dbReference type="EMBL" id="GAQ03973.1"/>
    </source>
</evidence>
<name>A0AAN4PCU8_ASPLE</name>
<reference evidence="1 2" key="1">
    <citation type="submission" date="2015-11" db="EMBL/GenBank/DDBJ databases">
        <title>Aspergillus lentulus strain IFM 54703T.</title>
        <authorList>
            <person name="Kusuya Y."/>
            <person name="Sakai K."/>
            <person name="Kamei K."/>
            <person name="Takahashi H."/>
            <person name="Yaguchi T."/>
        </authorList>
    </citation>
    <scope>NUCLEOTIDE SEQUENCE [LARGE SCALE GENOMIC DNA]</scope>
    <source>
        <strain evidence="1 2">IFM 54703</strain>
    </source>
</reference>
<organism evidence="1 2">
    <name type="scientific">Aspergillus lentulus</name>
    <dbReference type="NCBI Taxonomy" id="293939"/>
    <lineage>
        <taxon>Eukaryota</taxon>
        <taxon>Fungi</taxon>
        <taxon>Dikarya</taxon>
        <taxon>Ascomycota</taxon>
        <taxon>Pezizomycotina</taxon>
        <taxon>Eurotiomycetes</taxon>
        <taxon>Eurotiomycetidae</taxon>
        <taxon>Eurotiales</taxon>
        <taxon>Aspergillaceae</taxon>
        <taxon>Aspergillus</taxon>
        <taxon>Aspergillus subgen. Fumigati</taxon>
    </lineage>
</organism>
<proteinExistence type="predicted"/>
<gene>
    <name evidence="1" type="ORF">ALT_1294</name>
</gene>
<evidence type="ECO:0000313" key="2">
    <source>
        <dbReference type="Proteomes" id="UP000051487"/>
    </source>
</evidence>
<evidence type="ECO:0008006" key="3">
    <source>
        <dbReference type="Google" id="ProtNLM"/>
    </source>
</evidence>
<accession>A0AAN4PCU8</accession>
<dbReference type="PANTHER" id="PTHR34846">
    <property type="entry name" value="4-CARBOXYMUCONOLACTONE DECARBOXYLASE FAMILY PROTEIN (AFU_ORTHOLOGUE AFUA_6G11590)"/>
    <property type="match status" value="1"/>
</dbReference>
<dbReference type="InterPro" id="IPR029032">
    <property type="entry name" value="AhpD-like"/>
</dbReference>
<comment type="caution">
    <text evidence="1">The sequence shown here is derived from an EMBL/GenBank/DDBJ whole genome shotgun (WGS) entry which is preliminary data.</text>
</comment>